<organism evidence="2">
    <name type="scientific">Evadne anonyx</name>
    <dbReference type="NCBI Taxonomy" id="141404"/>
    <lineage>
        <taxon>Eukaryota</taxon>
        <taxon>Metazoa</taxon>
        <taxon>Ecdysozoa</taxon>
        <taxon>Arthropoda</taxon>
        <taxon>Crustacea</taxon>
        <taxon>Branchiopoda</taxon>
        <taxon>Diplostraca</taxon>
        <taxon>Cladocera</taxon>
        <taxon>Onychopoda</taxon>
        <taxon>Podonidae</taxon>
        <taxon>Evadne</taxon>
    </lineage>
</organism>
<dbReference type="PANTHER" id="PTHR22684">
    <property type="entry name" value="NULP1-RELATED"/>
    <property type="match status" value="1"/>
</dbReference>
<feature type="region of interest" description="Disordered" evidence="1">
    <location>
        <begin position="532"/>
        <end position="565"/>
    </location>
</feature>
<feature type="region of interest" description="Disordered" evidence="1">
    <location>
        <begin position="52"/>
        <end position="100"/>
    </location>
</feature>
<feature type="compositionally biased region" description="Basic and acidic residues" evidence="1">
    <location>
        <begin position="62"/>
        <end position="74"/>
    </location>
</feature>
<gene>
    <name evidence="2" type="primary">EOG090X0BCY</name>
</gene>
<dbReference type="AlphaFoldDB" id="A0A9N6WSA9"/>
<evidence type="ECO:0000256" key="1">
    <source>
        <dbReference type="SAM" id="MobiDB-lite"/>
    </source>
</evidence>
<dbReference type="InterPro" id="IPR006994">
    <property type="entry name" value="TCF25/Rqc1"/>
</dbReference>
<proteinExistence type="predicted"/>
<reference evidence="2" key="1">
    <citation type="submission" date="2021-04" db="EMBL/GenBank/DDBJ databases">
        <authorList>
            <person name="Cornetti L."/>
        </authorList>
    </citation>
    <scope>NUCLEOTIDE SEQUENCE</scope>
</reference>
<feature type="compositionally biased region" description="Basic residues" evidence="1">
    <location>
        <begin position="86"/>
        <end position="97"/>
    </location>
</feature>
<accession>A0A9N6WSA9</accession>
<dbReference type="PANTHER" id="PTHR22684:SF0">
    <property type="entry name" value="RIBOSOME QUALITY CONTROL COMPLEX SUBUNIT TCF25"/>
    <property type="match status" value="1"/>
</dbReference>
<protein>
    <submittedName>
        <fullName evidence="2">EOG090X0BCY</fullName>
    </submittedName>
</protein>
<feature type="region of interest" description="Disordered" evidence="1">
    <location>
        <begin position="643"/>
        <end position="666"/>
    </location>
</feature>
<evidence type="ECO:0000313" key="2">
    <source>
        <dbReference type="EMBL" id="CAG4642723.1"/>
    </source>
</evidence>
<dbReference type="Pfam" id="PF04910">
    <property type="entry name" value="Tcf25"/>
    <property type="match status" value="1"/>
</dbReference>
<feature type="region of interest" description="Disordered" evidence="1">
    <location>
        <begin position="602"/>
        <end position="622"/>
    </location>
</feature>
<dbReference type="EMBL" id="OC986068">
    <property type="protein sequence ID" value="CAG4642723.1"/>
    <property type="molecule type" value="Genomic_DNA"/>
</dbReference>
<feature type="compositionally biased region" description="Acidic residues" evidence="1">
    <location>
        <begin position="654"/>
        <end position="666"/>
    </location>
</feature>
<sequence>MSNRALRKLNGGKDDLSALASSLQLEEEIEEHVPKKSQKQKKVINMFDLLNENGENFAEESPPERENDSARSDSEVPPPVRPTGTKSKKKLKKKAKKQQVESEDVDFDEEFFLDSAAACEAGNKAQAPAVRSKSVLNIEQKSLNPDNELKKIFGSKVVQSGQKKKARGRAYVKSAWLMNPKDNWAMIRKTGLSMVIDQQQKKDGFFYFKFEHNKEYRLVQMSFWEAVASLNPQNIVAIVNTFPYHIDALIQLSEIGRISDDLQMATELIERALYIMESAFHPSFNLASGNCRLPYRQQENRALFLIIFKHLVCIGQRGCYRTALEFCKVLYTLDMDADPLAVVLMIDFYALKAQEFAWFIDFFDFYEPSKNLSQLPNMAYAIALAHFYQSKGDASALERADEYLKKALLMFPAVLIPMLDKCSIQPDHRVKTHSYFSPITSPNHPSALDNLMQLYIGRSFHTWKDPDLLPWLERNAHSCMAQIDADPSVTSDYEEKRKVRYQGTPRNIYRHIILSDIKDATAALPQELADSVTSFDPLPPTDSVSSYNRPVRNTDSSSAAASEGDGGLLSTFFRSMMPDFNPQQPNDNNQPPYQLHIERLAAAAAAADAEERREDQQVEGAGANLQRNVATLVNAMRDLLGSIHLPDLGRNDDQDGDEEEADVESE</sequence>
<dbReference type="GO" id="GO:1990112">
    <property type="term" value="C:RQC complex"/>
    <property type="evidence" value="ECO:0007669"/>
    <property type="project" value="TreeGrafter"/>
</dbReference>
<feature type="compositionally biased region" description="Polar residues" evidence="1">
    <location>
        <begin position="542"/>
        <end position="555"/>
    </location>
</feature>
<name>A0A9N6WSA9_9CRUS</name>